<feature type="non-terminal residue" evidence="2">
    <location>
        <position position="1"/>
    </location>
</feature>
<gene>
    <name evidence="2" type="ORF">AJ79_09724</name>
</gene>
<name>A0A2B7WHW3_9EURO</name>
<comment type="caution">
    <text evidence="2">The sequence shown here is derived from an EMBL/GenBank/DDBJ whole genome shotgun (WGS) entry which is preliminary data.</text>
</comment>
<feature type="region of interest" description="Disordered" evidence="1">
    <location>
        <begin position="98"/>
        <end position="128"/>
    </location>
</feature>
<protein>
    <submittedName>
        <fullName evidence="2">Uncharacterized protein</fullName>
    </submittedName>
</protein>
<organism evidence="2 3">
    <name type="scientific">Helicocarpus griseus UAMH5409</name>
    <dbReference type="NCBI Taxonomy" id="1447875"/>
    <lineage>
        <taxon>Eukaryota</taxon>
        <taxon>Fungi</taxon>
        <taxon>Dikarya</taxon>
        <taxon>Ascomycota</taxon>
        <taxon>Pezizomycotina</taxon>
        <taxon>Eurotiomycetes</taxon>
        <taxon>Eurotiomycetidae</taxon>
        <taxon>Onygenales</taxon>
        <taxon>Ajellomycetaceae</taxon>
        <taxon>Helicocarpus</taxon>
    </lineage>
</organism>
<evidence type="ECO:0000313" key="3">
    <source>
        <dbReference type="Proteomes" id="UP000223968"/>
    </source>
</evidence>
<evidence type="ECO:0000256" key="1">
    <source>
        <dbReference type="SAM" id="MobiDB-lite"/>
    </source>
</evidence>
<feature type="compositionally biased region" description="Polar residues" evidence="1">
    <location>
        <begin position="100"/>
        <end position="109"/>
    </location>
</feature>
<dbReference type="AlphaFoldDB" id="A0A2B7WHW3"/>
<dbReference type="Proteomes" id="UP000223968">
    <property type="component" value="Unassembled WGS sequence"/>
</dbReference>
<sequence>NPATHARYASKVVDDEGAHVRNVLLCLQTGSSAYPLCPSLLASIEKDNKGQTKSAIETPLERFLTPGDPSEPSLISKQLMNEHGIRYGARASVGDRKRIGSSNCQSAMSNGKAAKKSGNACTWGSGGR</sequence>
<reference evidence="2 3" key="1">
    <citation type="submission" date="2017-10" db="EMBL/GenBank/DDBJ databases">
        <title>Comparative genomics in systemic dimorphic fungi from Ajellomycetaceae.</title>
        <authorList>
            <person name="Munoz J.F."/>
            <person name="Mcewen J.G."/>
            <person name="Clay O.K."/>
            <person name="Cuomo C.A."/>
        </authorList>
    </citation>
    <scope>NUCLEOTIDE SEQUENCE [LARGE SCALE GENOMIC DNA]</scope>
    <source>
        <strain evidence="2 3">UAMH5409</strain>
    </source>
</reference>
<keyword evidence="3" id="KW-1185">Reference proteome</keyword>
<evidence type="ECO:0000313" key="2">
    <source>
        <dbReference type="EMBL" id="PGG96127.1"/>
    </source>
</evidence>
<proteinExistence type="predicted"/>
<dbReference type="EMBL" id="PDNB01000294">
    <property type="protein sequence ID" value="PGG96127.1"/>
    <property type="molecule type" value="Genomic_DNA"/>
</dbReference>
<accession>A0A2B7WHW3</accession>
<dbReference type="OrthoDB" id="4202348at2759"/>